<dbReference type="HOGENOM" id="CLU_1983910_0_0_1"/>
<protein>
    <submittedName>
        <fullName evidence="2">GM19285</fullName>
    </submittedName>
</protein>
<feature type="compositionally biased region" description="Polar residues" evidence="1">
    <location>
        <begin position="106"/>
        <end position="126"/>
    </location>
</feature>
<proteinExistence type="predicted"/>
<name>B4ILC8_DROSE</name>
<dbReference type="EMBL" id="CH480869">
    <property type="protein sequence ID" value="EDW53780.1"/>
    <property type="molecule type" value="Genomic_DNA"/>
</dbReference>
<accession>B4ILC8</accession>
<reference evidence="2 3" key="1">
    <citation type="journal article" date="2007" name="Nature">
        <title>Evolution of genes and genomes on the Drosophila phylogeny.</title>
        <authorList>
            <consortium name="Drosophila 12 Genomes Consortium"/>
            <person name="Clark A.G."/>
            <person name="Eisen M.B."/>
            <person name="Smith D.R."/>
            <person name="Bergman C.M."/>
            <person name="Oliver B."/>
            <person name="Markow T.A."/>
            <person name="Kaufman T.C."/>
            <person name="Kellis M."/>
            <person name="Gelbart W."/>
            <person name="Iyer V.N."/>
            <person name="Pollard D.A."/>
            <person name="Sackton T.B."/>
            <person name="Larracuente A.M."/>
            <person name="Singh N.D."/>
            <person name="Abad J.P."/>
            <person name="Abt D.N."/>
            <person name="Adryan B."/>
            <person name="Aguade M."/>
            <person name="Akashi H."/>
            <person name="Anderson W.W."/>
            <person name="Aquadro C.F."/>
            <person name="Ardell D.H."/>
            <person name="Arguello R."/>
            <person name="Artieri C.G."/>
            <person name="Barbash D.A."/>
            <person name="Barker D."/>
            <person name="Barsanti P."/>
            <person name="Batterham P."/>
            <person name="Batzoglou S."/>
            <person name="Begun D."/>
            <person name="Bhutkar A."/>
            <person name="Blanco E."/>
            <person name="Bosak S.A."/>
            <person name="Bradley R.K."/>
            <person name="Brand A.D."/>
            <person name="Brent M.R."/>
            <person name="Brooks A.N."/>
            <person name="Brown R.H."/>
            <person name="Butlin R.K."/>
            <person name="Caggese C."/>
            <person name="Calvi B.R."/>
            <person name="Bernardo de Carvalho A."/>
            <person name="Caspi A."/>
            <person name="Castrezana S."/>
            <person name="Celniker S.E."/>
            <person name="Chang J.L."/>
            <person name="Chapple C."/>
            <person name="Chatterji S."/>
            <person name="Chinwalla A."/>
            <person name="Civetta A."/>
            <person name="Clifton S.W."/>
            <person name="Comeron J.M."/>
            <person name="Costello J.C."/>
            <person name="Coyne J.A."/>
            <person name="Daub J."/>
            <person name="David R.G."/>
            <person name="Delcher A.L."/>
            <person name="Delehaunty K."/>
            <person name="Do C.B."/>
            <person name="Ebling H."/>
            <person name="Edwards K."/>
            <person name="Eickbush T."/>
            <person name="Evans J.D."/>
            <person name="Filipski A."/>
            <person name="Findeiss S."/>
            <person name="Freyhult E."/>
            <person name="Fulton L."/>
            <person name="Fulton R."/>
            <person name="Garcia A.C."/>
            <person name="Gardiner A."/>
            <person name="Garfield D.A."/>
            <person name="Garvin B.E."/>
            <person name="Gibson G."/>
            <person name="Gilbert D."/>
            <person name="Gnerre S."/>
            <person name="Godfrey J."/>
            <person name="Good R."/>
            <person name="Gotea V."/>
            <person name="Gravely B."/>
            <person name="Greenberg A.J."/>
            <person name="Griffiths-Jones S."/>
            <person name="Gross S."/>
            <person name="Guigo R."/>
            <person name="Gustafson E.A."/>
            <person name="Haerty W."/>
            <person name="Hahn M.W."/>
            <person name="Halligan D.L."/>
            <person name="Halpern A.L."/>
            <person name="Halter G.M."/>
            <person name="Han M.V."/>
            <person name="Heger A."/>
            <person name="Hillier L."/>
            <person name="Hinrichs A.S."/>
            <person name="Holmes I."/>
            <person name="Hoskins R.A."/>
            <person name="Hubisz M.J."/>
            <person name="Hultmark D."/>
            <person name="Huntley M.A."/>
            <person name="Jaffe D.B."/>
            <person name="Jagadeeshan S."/>
            <person name="Jeck W.R."/>
            <person name="Johnson J."/>
            <person name="Jones C.D."/>
            <person name="Jordan W.C."/>
            <person name="Karpen G.H."/>
            <person name="Kataoka E."/>
            <person name="Keightley P.D."/>
            <person name="Kheradpour P."/>
            <person name="Kirkness E.F."/>
            <person name="Koerich L.B."/>
            <person name="Kristiansen K."/>
            <person name="Kudrna D."/>
            <person name="Kulathinal R.J."/>
            <person name="Kumar S."/>
            <person name="Kwok R."/>
            <person name="Lander E."/>
            <person name="Langley C.H."/>
            <person name="Lapoint R."/>
            <person name="Lazzaro B.P."/>
            <person name="Lee S.J."/>
            <person name="Levesque L."/>
            <person name="Li R."/>
            <person name="Lin C.F."/>
            <person name="Lin M.F."/>
            <person name="Lindblad-Toh K."/>
            <person name="Llopart A."/>
            <person name="Long M."/>
            <person name="Low L."/>
            <person name="Lozovsky E."/>
            <person name="Lu J."/>
            <person name="Luo M."/>
            <person name="Machado C.A."/>
            <person name="Makalowski W."/>
            <person name="Marzo M."/>
            <person name="Matsuda M."/>
            <person name="Matzkin L."/>
            <person name="McAllister B."/>
            <person name="McBride C.S."/>
            <person name="McKernan B."/>
            <person name="McKernan K."/>
            <person name="Mendez-Lago M."/>
            <person name="Minx P."/>
            <person name="Mollenhauer M.U."/>
            <person name="Montooth K."/>
            <person name="Mount S.M."/>
            <person name="Mu X."/>
            <person name="Myers E."/>
            <person name="Negre B."/>
            <person name="Newfeld S."/>
            <person name="Nielsen R."/>
            <person name="Noor M.A."/>
            <person name="O'Grady P."/>
            <person name="Pachter L."/>
            <person name="Papaceit M."/>
            <person name="Parisi M.J."/>
            <person name="Parisi M."/>
            <person name="Parts L."/>
            <person name="Pedersen J.S."/>
            <person name="Pesole G."/>
            <person name="Phillippy A.M."/>
            <person name="Ponting C.P."/>
            <person name="Pop M."/>
            <person name="Porcelli D."/>
            <person name="Powell J.R."/>
            <person name="Prohaska S."/>
            <person name="Pruitt K."/>
            <person name="Puig M."/>
            <person name="Quesneville H."/>
            <person name="Ram K.R."/>
            <person name="Rand D."/>
            <person name="Rasmussen M.D."/>
            <person name="Reed L.K."/>
            <person name="Reenan R."/>
            <person name="Reily A."/>
            <person name="Remington K.A."/>
            <person name="Rieger T.T."/>
            <person name="Ritchie M.G."/>
            <person name="Robin C."/>
            <person name="Rogers Y.H."/>
            <person name="Rohde C."/>
            <person name="Rozas J."/>
            <person name="Rubenfield M.J."/>
            <person name="Ruiz A."/>
            <person name="Russo S."/>
            <person name="Salzberg S.L."/>
            <person name="Sanchez-Gracia A."/>
            <person name="Saranga D.J."/>
            <person name="Sato H."/>
            <person name="Schaeffer S.W."/>
            <person name="Schatz M.C."/>
            <person name="Schlenke T."/>
            <person name="Schwartz R."/>
            <person name="Segarra C."/>
            <person name="Singh R.S."/>
            <person name="Sirot L."/>
            <person name="Sirota M."/>
            <person name="Sisneros N.B."/>
            <person name="Smith C.D."/>
            <person name="Smith T.F."/>
            <person name="Spieth J."/>
            <person name="Stage D.E."/>
            <person name="Stark A."/>
            <person name="Stephan W."/>
            <person name="Strausberg R.L."/>
            <person name="Strempel S."/>
            <person name="Sturgill D."/>
            <person name="Sutton G."/>
            <person name="Sutton G.G."/>
            <person name="Tao W."/>
            <person name="Teichmann S."/>
            <person name="Tobari Y.N."/>
            <person name="Tomimura Y."/>
            <person name="Tsolas J.M."/>
            <person name="Valente V.L."/>
            <person name="Venter E."/>
            <person name="Venter J.C."/>
            <person name="Vicario S."/>
            <person name="Vieira F.G."/>
            <person name="Vilella A.J."/>
            <person name="Villasante A."/>
            <person name="Walenz B."/>
            <person name="Wang J."/>
            <person name="Wasserman M."/>
            <person name="Watts T."/>
            <person name="Wilson D."/>
            <person name="Wilson R.K."/>
            <person name="Wing R.A."/>
            <person name="Wolfner M.F."/>
            <person name="Wong A."/>
            <person name="Wong G.K."/>
            <person name="Wu C.I."/>
            <person name="Wu G."/>
            <person name="Yamamoto D."/>
            <person name="Yang H.P."/>
            <person name="Yang S.P."/>
            <person name="Yorke J.A."/>
            <person name="Yoshida K."/>
            <person name="Zdobnov E."/>
            <person name="Zhang P."/>
            <person name="Zhang Y."/>
            <person name="Zimin A.V."/>
            <person name="Baldwin J."/>
            <person name="Abdouelleil A."/>
            <person name="Abdulkadir J."/>
            <person name="Abebe A."/>
            <person name="Abera B."/>
            <person name="Abreu J."/>
            <person name="Acer S.C."/>
            <person name="Aftuck L."/>
            <person name="Alexander A."/>
            <person name="An P."/>
            <person name="Anderson E."/>
            <person name="Anderson S."/>
            <person name="Arachi H."/>
            <person name="Azer M."/>
            <person name="Bachantsang P."/>
            <person name="Barry A."/>
            <person name="Bayul T."/>
            <person name="Berlin A."/>
            <person name="Bessette D."/>
            <person name="Bloom T."/>
            <person name="Blye J."/>
            <person name="Boguslavskiy L."/>
            <person name="Bonnet C."/>
            <person name="Boukhgalter B."/>
            <person name="Bourzgui I."/>
            <person name="Brown A."/>
            <person name="Cahill P."/>
            <person name="Channer S."/>
            <person name="Cheshatsang Y."/>
            <person name="Chuda L."/>
            <person name="Citroen M."/>
            <person name="Collymore A."/>
            <person name="Cooke P."/>
            <person name="Costello M."/>
            <person name="D'Aco K."/>
            <person name="Daza R."/>
            <person name="De Haan G."/>
            <person name="DeGray S."/>
            <person name="DeMaso C."/>
            <person name="Dhargay N."/>
            <person name="Dooley K."/>
            <person name="Dooley E."/>
            <person name="Doricent M."/>
            <person name="Dorje P."/>
            <person name="Dorjee K."/>
            <person name="Dupes A."/>
            <person name="Elong R."/>
            <person name="Falk J."/>
            <person name="Farina A."/>
            <person name="Faro S."/>
            <person name="Ferguson D."/>
            <person name="Fisher S."/>
            <person name="Foley C.D."/>
            <person name="Franke A."/>
            <person name="Friedrich D."/>
            <person name="Gadbois L."/>
            <person name="Gearin G."/>
            <person name="Gearin C.R."/>
            <person name="Giannoukos G."/>
            <person name="Goode T."/>
            <person name="Graham J."/>
            <person name="Grandbois E."/>
            <person name="Grewal S."/>
            <person name="Gyaltsen K."/>
            <person name="Hafez N."/>
            <person name="Hagos B."/>
            <person name="Hall J."/>
            <person name="Henson C."/>
            <person name="Hollinger A."/>
            <person name="Honan T."/>
            <person name="Huard M.D."/>
            <person name="Hughes L."/>
            <person name="Hurhula B."/>
            <person name="Husby M.E."/>
            <person name="Kamat A."/>
            <person name="Kanga B."/>
            <person name="Kashin S."/>
            <person name="Khazanovich D."/>
            <person name="Kisner P."/>
            <person name="Lance K."/>
            <person name="Lara M."/>
            <person name="Lee W."/>
            <person name="Lennon N."/>
            <person name="Letendre F."/>
            <person name="LeVine R."/>
            <person name="Lipovsky A."/>
            <person name="Liu X."/>
            <person name="Liu J."/>
            <person name="Liu S."/>
            <person name="Lokyitsang T."/>
            <person name="Lokyitsang Y."/>
            <person name="Lubonja R."/>
            <person name="Lui A."/>
            <person name="MacDonald P."/>
            <person name="Magnisalis V."/>
            <person name="Maru K."/>
            <person name="Matthews C."/>
            <person name="McCusker W."/>
            <person name="McDonough S."/>
            <person name="Mehta T."/>
            <person name="Meldrim J."/>
            <person name="Meneus L."/>
            <person name="Mihai O."/>
            <person name="Mihalev A."/>
            <person name="Mihova T."/>
            <person name="Mittelman R."/>
            <person name="Mlenga V."/>
            <person name="Montmayeur A."/>
            <person name="Mulrain L."/>
            <person name="Navidi A."/>
            <person name="Naylor J."/>
            <person name="Negash T."/>
            <person name="Nguyen T."/>
            <person name="Nguyen N."/>
            <person name="Nicol R."/>
            <person name="Norbu C."/>
            <person name="Norbu N."/>
            <person name="Novod N."/>
            <person name="O'Neill B."/>
            <person name="Osman S."/>
            <person name="Markiewicz E."/>
            <person name="Oyono O.L."/>
            <person name="Patti C."/>
            <person name="Phunkhang P."/>
            <person name="Pierre F."/>
            <person name="Priest M."/>
            <person name="Raghuraman S."/>
            <person name="Rege F."/>
            <person name="Reyes R."/>
            <person name="Rise C."/>
            <person name="Rogov P."/>
            <person name="Ross K."/>
            <person name="Ryan E."/>
            <person name="Settipalli S."/>
            <person name="Shea T."/>
            <person name="Sherpa N."/>
            <person name="Shi L."/>
            <person name="Shih D."/>
            <person name="Sparrow T."/>
            <person name="Spaulding J."/>
            <person name="Stalker J."/>
            <person name="Stange-Thomann N."/>
            <person name="Stavropoulos S."/>
            <person name="Stone C."/>
            <person name="Strader C."/>
            <person name="Tesfaye S."/>
            <person name="Thomson T."/>
            <person name="Thoulutsang Y."/>
            <person name="Thoulutsang D."/>
            <person name="Topham K."/>
            <person name="Topping I."/>
            <person name="Tsamla T."/>
            <person name="Vassiliev H."/>
            <person name="Vo A."/>
            <person name="Wangchuk T."/>
            <person name="Wangdi T."/>
            <person name="Weiand M."/>
            <person name="Wilkinson J."/>
            <person name="Wilson A."/>
            <person name="Yadav S."/>
            <person name="Young G."/>
            <person name="Yu Q."/>
            <person name="Zembek L."/>
            <person name="Zhong D."/>
            <person name="Zimmer A."/>
            <person name="Zwirko Z."/>
            <person name="Jaffe D.B."/>
            <person name="Alvarez P."/>
            <person name="Brockman W."/>
            <person name="Butler J."/>
            <person name="Chin C."/>
            <person name="Gnerre S."/>
            <person name="Grabherr M."/>
            <person name="Kleber M."/>
            <person name="Mauceli E."/>
            <person name="MacCallum I."/>
        </authorList>
    </citation>
    <scope>NUCLEOTIDE SEQUENCE [LARGE SCALE GENOMIC DNA]</scope>
    <source>
        <strain evidence="3">Rob3c / Tucson 14021-0248.25</strain>
    </source>
</reference>
<dbReference type="AlphaFoldDB" id="B4ILC8"/>
<feature type="compositionally biased region" description="Basic and acidic residues" evidence="1">
    <location>
        <begin position="19"/>
        <end position="30"/>
    </location>
</feature>
<feature type="compositionally biased region" description="Basic residues" evidence="1">
    <location>
        <begin position="57"/>
        <end position="73"/>
    </location>
</feature>
<sequence>MASDRRIIVHNACWKCGKPRDLSHDCDHNQETTTTPLSLKSVGGHTIMNKERNDRRQIRHWWTHASNHHRHRGRQETTSSGSSGHASHPGASAEPVDSNRLDPRTRNQTSGITATSPTTKDTPPDR</sequence>
<organism evidence="3">
    <name type="scientific">Drosophila sechellia</name>
    <name type="common">Fruit fly</name>
    <dbReference type="NCBI Taxonomy" id="7238"/>
    <lineage>
        <taxon>Eukaryota</taxon>
        <taxon>Metazoa</taxon>
        <taxon>Ecdysozoa</taxon>
        <taxon>Arthropoda</taxon>
        <taxon>Hexapoda</taxon>
        <taxon>Insecta</taxon>
        <taxon>Pterygota</taxon>
        <taxon>Neoptera</taxon>
        <taxon>Endopterygota</taxon>
        <taxon>Diptera</taxon>
        <taxon>Brachycera</taxon>
        <taxon>Muscomorpha</taxon>
        <taxon>Ephydroidea</taxon>
        <taxon>Drosophilidae</taxon>
        <taxon>Drosophila</taxon>
        <taxon>Sophophora</taxon>
    </lineage>
</organism>
<keyword evidence="3" id="KW-1185">Reference proteome</keyword>
<gene>
    <name evidence="2" type="primary">Dsec\GM19285</name>
    <name evidence="2" type="ORF">Dsec_GM19285</name>
</gene>
<evidence type="ECO:0000313" key="2">
    <source>
        <dbReference type="EMBL" id="EDW53780.1"/>
    </source>
</evidence>
<evidence type="ECO:0000256" key="1">
    <source>
        <dbReference type="SAM" id="MobiDB-lite"/>
    </source>
</evidence>
<feature type="compositionally biased region" description="Low complexity" evidence="1">
    <location>
        <begin position="79"/>
        <end position="93"/>
    </location>
</feature>
<feature type="region of interest" description="Disordered" evidence="1">
    <location>
        <begin position="19"/>
        <end position="126"/>
    </location>
</feature>
<evidence type="ECO:0000313" key="3">
    <source>
        <dbReference type="Proteomes" id="UP000001292"/>
    </source>
</evidence>
<dbReference type="Proteomes" id="UP000001292">
    <property type="component" value="Unassembled WGS sequence"/>
</dbReference>